<dbReference type="CDD" id="cd07344">
    <property type="entry name" value="M48_yhfN_like"/>
    <property type="match status" value="1"/>
</dbReference>
<dbReference type="CDD" id="cd07989">
    <property type="entry name" value="LPLAT_AGPAT-like"/>
    <property type="match status" value="1"/>
</dbReference>
<dbReference type="GO" id="GO:0016746">
    <property type="term" value="F:acyltransferase activity"/>
    <property type="evidence" value="ECO:0007669"/>
    <property type="project" value="InterPro"/>
</dbReference>
<dbReference type="InterPro" id="IPR002725">
    <property type="entry name" value="YgjP-like_metallopeptidase"/>
</dbReference>
<dbReference type="SMART" id="SM00563">
    <property type="entry name" value="PlsC"/>
    <property type="match status" value="1"/>
</dbReference>
<evidence type="ECO:0000259" key="2">
    <source>
        <dbReference type="SMART" id="SM00563"/>
    </source>
</evidence>
<dbReference type="InterPro" id="IPR002123">
    <property type="entry name" value="Plipid/glycerol_acylTrfase"/>
</dbReference>
<dbReference type="InterPro" id="IPR053136">
    <property type="entry name" value="UTP_pyrophosphatase-like"/>
</dbReference>
<dbReference type="Pfam" id="PF01863">
    <property type="entry name" value="YgjP-like"/>
    <property type="match status" value="1"/>
</dbReference>
<reference evidence="3" key="1">
    <citation type="submission" date="2022-08" db="UniProtKB">
        <authorList>
            <consortium name="EnsemblMetazoa"/>
        </authorList>
    </citation>
    <scope>IDENTIFICATION</scope>
</reference>
<dbReference type="PANTHER" id="PTHR30399">
    <property type="entry name" value="UNCHARACTERIZED PROTEIN YGJP"/>
    <property type="match status" value="1"/>
</dbReference>
<proteinExistence type="predicted"/>
<dbReference type="PANTHER" id="PTHR30399:SF1">
    <property type="entry name" value="UTP PYROPHOSPHATASE"/>
    <property type="match status" value="1"/>
</dbReference>
<accession>A0A8W7P1L7</accession>
<name>A0A8W7P1L7_ANOCL</name>
<sequence length="358" mass="40294">LLWLPFFGWGLALMNPIAINRSDRSRANDRMLKQGLERKKHGFWITVFPEGTRTKPGVAGKYKHGAARMARQLDMPLVPVAHNAGEFWPRNAFLKYPGEITVVIGPAIRPQDGIGPEAMTQQAQQWIEARQREIGGGAVDVHLVRRVRKSIGIRIADGRVELIAHPRISQARLHEVLLARQDWIARHVVLQREQKLQLADLTALSYLGRELSIQLAGGLRRTARLDGDVLQVCGIAPGDTAGLQAVVSTWLKRQAQLLFAQRLGLFATHCPRQPGKLSLSSARTRWGSCTARGDIRLNWRLIQAPLPIIDYVLAHELAHLLHMNHSSAFWAETARLFPDWKNARHWLKQQGSSLFRFG</sequence>
<evidence type="ECO:0000313" key="3">
    <source>
        <dbReference type="EnsemblMetazoa" id="ACOM023386-PA.1"/>
    </source>
</evidence>
<keyword evidence="1" id="KW-0732">Signal</keyword>
<feature type="chain" id="PRO_5036468722" description="Phospholipid/glycerol acyltransferase domain-containing protein" evidence="1">
    <location>
        <begin position="23"/>
        <end position="358"/>
    </location>
</feature>
<organism evidence="3">
    <name type="scientific">Anopheles coluzzii</name>
    <name type="common">African malaria mosquito</name>
    <dbReference type="NCBI Taxonomy" id="1518534"/>
    <lineage>
        <taxon>Eukaryota</taxon>
        <taxon>Metazoa</taxon>
        <taxon>Ecdysozoa</taxon>
        <taxon>Arthropoda</taxon>
        <taxon>Hexapoda</taxon>
        <taxon>Insecta</taxon>
        <taxon>Pterygota</taxon>
        <taxon>Neoptera</taxon>
        <taxon>Endopterygota</taxon>
        <taxon>Diptera</taxon>
        <taxon>Nematocera</taxon>
        <taxon>Culicoidea</taxon>
        <taxon>Culicidae</taxon>
        <taxon>Anophelinae</taxon>
        <taxon>Anopheles</taxon>
    </lineage>
</organism>
<dbReference type="Pfam" id="PF01553">
    <property type="entry name" value="Acyltransferase"/>
    <property type="match status" value="1"/>
</dbReference>
<protein>
    <recommendedName>
        <fullName evidence="2">Phospholipid/glycerol acyltransferase domain-containing protein</fullName>
    </recommendedName>
</protein>
<evidence type="ECO:0000256" key="1">
    <source>
        <dbReference type="SAM" id="SignalP"/>
    </source>
</evidence>
<feature type="signal peptide" evidence="1">
    <location>
        <begin position="1"/>
        <end position="22"/>
    </location>
</feature>
<dbReference type="Proteomes" id="UP000075882">
    <property type="component" value="Unassembled WGS sequence"/>
</dbReference>
<dbReference type="AlphaFoldDB" id="A0A8W7P1L7"/>
<dbReference type="Gene3D" id="3.30.2010.10">
    <property type="entry name" value="Metalloproteases ('zincins'), catalytic domain"/>
    <property type="match status" value="1"/>
</dbReference>
<dbReference type="SUPFAM" id="SSF69593">
    <property type="entry name" value="Glycerol-3-phosphate (1)-acyltransferase"/>
    <property type="match status" value="1"/>
</dbReference>
<feature type="domain" description="Phospholipid/glycerol acyltransferase" evidence="2">
    <location>
        <begin position="1"/>
        <end position="85"/>
    </location>
</feature>
<dbReference type="EnsemblMetazoa" id="ACOM023386-RA">
    <property type="protein sequence ID" value="ACOM023386-PA.1"/>
    <property type="gene ID" value="ACOM023386"/>
</dbReference>